<evidence type="ECO:0000256" key="9">
    <source>
        <dbReference type="ARBA" id="ARBA00023136"/>
    </source>
</evidence>
<feature type="signal peptide" evidence="10">
    <location>
        <begin position="1"/>
        <end position="18"/>
    </location>
</feature>
<keyword evidence="7" id="KW-0653">Protein transport</keyword>
<protein>
    <submittedName>
        <fullName evidence="12">TonB family protein</fullName>
    </submittedName>
</protein>
<evidence type="ECO:0000256" key="3">
    <source>
        <dbReference type="ARBA" id="ARBA00022448"/>
    </source>
</evidence>
<evidence type="ECO:0000313" key="13">
    <source>
        <dbReference type="Proteomes" id="UP001595792"/>
    </source>
</evidence>
<proteinExistence type="inferred from homology"/>
<dbReference type="InterPro" id="IPR051045">
    <property type="entry name" value="TonB-dependent_transducer"/>
</dbReference>
<keyword evidence="10" id="KW-0732">Signal</keyword>
<dbReference type="PROSITE" id="PS52015">
    <property type="entry name" value="TONB_CTD"/>
    <property type="match status" value="1"/>
</dbReference>
<feature type="domain" description="TonB C-terminal" evidence="11">
    <location>
        <begin position="195"/>
        <end position="285"/>
    </location>
</feature>
<evidence type="ECO:0000313" key="12">
    <source>
        <dbReference type="EMBL" id="MFC4199277.1"/>
    </source>
</evidence>
<reference evidence="13" key="1">
    <citation type="journal article" date="2019" name="Int. J. Syst. Evol. Microbiol.">
        <title>The Global Catalogue of Microorganisms (GCM) 10K type strain sequencing project: providing services to taxonomists for standard genome sequencing and annotation.</title>
        <authorList>
            <consortium name="The Broad Institute Genomics Platform"/>
            <consortium name="The Broad Institute Genome Sequencing Center for Infectious Disease"/>
            <person name="Wu L."/>
            <person name="Ma J."/>
        </authorList>
    </citation>
    <scope>NUCLEOTIDE SEQUENCE [LARGE SCALE GENOMIC DNA]</scope>
    <source>
        <strain evidence="13">CCM 8689</strain>
    </source>
</reference>
<sequence>MKKIVFFVLSLISLSVFAQQSDTLYSYTNIGGKEVKKLDKAVNIYKVYRGDSTSWVRTTSDKNLILVKKETFANENLSVLNGPYIEYQNGKINLFGSYLRNNKTGLWTRNYPEGQIMETETYVQNILNGSFTSYYVNGKIMEQGNYSEGKMTGEWKLFGEDGELKSIKIFKDGVLTSPNTNAVKMLNLTPPQFPGGMKVFYQYLGRNIQYPKEALKMGLTGKVYFMITIDKEGKPKDFKVISSPGYALTDEARRVVMNSPRWIPATEDGKPVDMKQTLNISFSVN</sequence>
<dbReference type="InterPro" id="IPR006260">
    <property type="entry name" value="TonB/TolA_C"/>
</dbReference>
<dbReference type="SUPFAM" id="SSF74653">
    <property type="entry name" value="TolA/TonB C-terminal domain"/>
    <property type="match status" value="1"/>
</dbReference>
<keyword evidence="8" id="KW-1133">Transmembrane helix</keyword>
<comment type="caution">
    <text evidence="12">The sequence shown here is derived from an EMBL/GenBank/DDBJ whole genome shotgun (WGS) entry which is preliminary data.</text>
</comment>
<evidence type="ECO:0000259" key="11">
    <source>
        <dbReference type="PROSITE" id="PS52015"/>
    </source>
</evidence>
<dbReference type="SUPFAM" id="SSF82185">
    <property type="entry name" value="Histone H3 K4-specific methyltransferase SET7/9 N-terminal domain"/>
    <property type="match status" value="1"/>
</dbReference>
<keyword evidence="6" id="KW-0812">Transmembrane</keyword>
<dbReference type="PANTHER" id="PTHR33446">
    <property type="entry name" value="PROTEIN TONB-RELATED"/>
    <property type="match status" value="1"/>
</dbReference>
<dbReference type="Pfam" id="PF03544">
    <property type="entry name" value="TonB_C"/>
    <property type="match status" value="1"/>
</dbReference>
<dbReference type="NCBIfam" id="TIGR01352">
    <property type="entry name" value="tonB_Cterm"/>
    <property type="match status" value="1"/>
</dbReference>
<evidence type="ECO:0000256" key="1">
    <source>
        <dbReference type="ARBA" id="ARBA00004383"/>
    </source>
</evidence>
<dbReference type="EMBL" id="JBHSBY010000146">
    <property type="protein sequence ID" value="MFC4199277.1"/>
    <property type="molecule type" value="Genomic_DNA"/>
</dbReference>
<dbReference type="Pfam" id="PF07661">
    <property type="entry name" value="MORN_2"/>
    <property type="match status" value="3"/>
</dbReference>
<dbReference type="Gene3D" id="3.30.1150.10">
    <property type="match status" value="1"/>
</dbReference>
<comment type="similarity">
    <text evidence="2">Belongs to the TonB family.</text>
</comment>
<keyword evidence="3" id="KW-0813">Transport</keyword>
<keyword evidence="5" id="KW-0997">Cell inner membrane</keyword>
<evidence type="ECO:0000256" key="10">
    <source>
        <dbReference type="SAM" id="SignalP"/>
    </source>
</evidence>
<feature type="chain" id="PRO_5047420986" evidence="10">
    <location>
        <begin position="19"/>
        <end position="285"/>
    </location>
</feature>
<comment type="subcellular location">
    <subcellularLocation>
        <location evidence="1">Cell inner membrane</location>
        <topology evidence="1">Single-pass membrane protein</topology>
        <orientation evidence="1">Periplasmic side</orientation>
    </subcellularLocation>
</comment>
<dbReference type="InterPro" id="IPR011652">
    <property type="entry name" value="MORN_2"/>
</dbReference>
<evidence type="ECO:0000256" key="2">
    <source>
        <dbReference type="ARBA" id="ARBA00006555"/>
    </source>
</evidence>
<evidence type="ECO:0000256" key="4">
    <source>
        <dbReference type="ARBA" id="ARBA00022475"/>
    </source>
</evidence>
<dbReference type="PANTHER" id="PTHR33446:SF2">
    <property type="entry name" value="PROTEIN TONB"/>
    <property type="match status" value="1"/>
</dbReference>
<evidence type="ECO:0000256" key="7">
    <source>
        <dbReference type="ARBA" id="ARBA00022927"/>
    </source>
</evidence>
<dbReference type="Proteomes" id="UP001595792">
    <property type="component" value="Unassembled WGS sequence"/>
</dbReference>
<evidence type="ECO:0000256" key="6">
    <source>
        <dbReference type="ARBA" id="ARBA00022692"/>
    </source>
</evidence>
<keyword evidence="13" id="KW-1185">Reference proteome</keyword>
<dbReference type="Gene3D" id="3.90.930.1">
    <property type="match status" value="1"/>
</dbReference>
<evidence type="ECO:0000256" key="8">
    <source>
        <dbReference type="ARBA" id="ARBA00022989"/>
    </source>
</evidence>
<dbReference type="RefSeq" id="WP_378963332.1">
    <property type="nucleotide sequence ID" value="NZ_JBHRXC010000016.1"/>
</dbReference>
<keyword evidence="4" id="KW-1003">Cell membrane</keyword>
<evidence type="ECO:0000256" key="5">
    <source>
        <dbReference type="ARBA" id="ARBA00022519"/>
    </source>
</evidence>
<keyword evidence="9" id="KW-0472">Membrane</keyword>
<dbReference type="InterPro" id="IPR037682">
    <property type="entry name" value="TonB_C"/>
</dbReference>
<accession>A0ABV8NSR8</accession>
<name>A0ABV8NSR8_9SPHI</name>
<gene>
    <name evidence="12" type="ORF">ACFOUY_21405</name>
</gene>
<organism evidence="12 13">
    <name type="scientific">Pedobacter jamesrossensis</name>
    <dbReference type="NCBI Taxonomy" id="1908238"/>
    <lineage>
        <taxon>Bacteria</taxon>
        <taxon>Pseudomonadati</taxon>
        <taxon>Bacteroidota</taxon>
        <taxon>Sphingobacteriia</taxon>
        <taxon>Sphingobacteriales</taxon>
        <taxon>Sphingobacteriaceae</taxon>
        <taxon>Pedobacter</taxon>
    </lineage>
</organism>